<dbReference type="STRING" id="180088.A0A1J8QB87"/>
<dbReference type="EMBL" id="LVVM01001742">
    <property type="protein sequence ID" value="OJA17919.1"/>
    <property type="molecule type" value="Genomic_DNA"/>
</dbReference>
<dbReference type="PANTHER" id="PTHR33050:SF7">
    <property type="entry name" value="RIBONUCLEASE H"/>
    <property type="match status" value="1"/>
</dbReference>
<dbReference type="PANTHER" id="PTHR33050">
    <property type="entry name" value="REVERSE TRANSCRIPTASE DOMAIN-CONTAINING PROTEIN"/>
    <property type="match status" value="1"/>
</dbReference>
<dbReference type="InterPro" id="IPR052055">
    <property type="entry name" value="Hepadnavirus_pol/RT"/>
</dbReference>
<evidence type="ECO:0000313" key="1">
    <source>
        <dbReference type="EMBL" id="OJA17919.1"/>
    </source>
</evidence>
<dbReference type="OrthoDB" id="2678913at2759"/>
<gene>
    <name evidence="1" type="ORF">AZE42_12009</name>
</gene>
<proteinExistence type="predicted"/>
<evidence type="ECO:0000313" key="2">
    <source>
        <dbReference type="Proteomes" id="UP000183567"/>
    </source>
</evidence>
<dbReference type="AlphaFoldDB" id="A0A1J8QB87"/>
<dbReference type="Proteomes" id="UP000183567">
    <property type="component" value="Unassembled WGS sequence"/>
</dbReference>
<organism evidence="1 2">
    <name type="scientific">Rhizopogon vesiculosus</name>
    <dbReference type="NCBI Taxonomy" id="180088"/>
    <lineage>
        <taxon>Eukaryota</taxon>
        <taxon>Fungi</taxon>
        <taxon>Dikarya</taxon>
        <taxon>Basidiomycota</taxon>
        <taxon>Agaricomycotina</taxon>
        <taxon>Agaricomycetes</taxon>
        <taxon>Agaricomycetidae</taxon>
        <taxon>Boletales</taxon>
        <taxon>Suillineae</taxon>
        <taxon>Rhizopogonaceae</taxon>
        <taxon>Rhizopogon</taxon>
    </lineage>
</organism>
<keyword evidence="2" id="KW-1185">Reference proteome</keyword>
<protein>
    <submittedName>
        <fullName evidence="1">Uncharacterized protein</fullName>
    </submittedName>
</protein>
<accession>A0A1J8QB87</accession>
<reference evidence="1 2" key="1">
    <citation type="submission" date="2016-03" db="EMBL/GenBank/DDBJ databases">
        <title>Comparative genomics of the ectomycorrhizal sister species Rhizopogon vinicolor and Rhizopogon vesiculosus (Basidiomycota: Boletales) reveals a divergence of the mating type B locus.</title>
        <authorList>
            <person name="Mujic A.B."/>
            <person name="Kuo A."/>
            <person name="Tritt A."/>
            <person name="Lipzen A."/>
            <person name="Chen C."/>
            <person name="Johnson J."/>
            <person name="Sharma A."/>
            <person name="Barry K."/>
            <person name="Grigoriev I.V."/>
            <person name="Spatafora J.W."/>
        </authorList>
    </citation>
    <scope>NUCLEOTIDE SEQUENCE [LARGE SCALE GENOMIC DNA]</scope>
    <source>
        <strain evidence="1 2">AM-OR11-056</strain>
    </source>
</reference>
<name>A0A1J8QB87_9AGAM</name>
<comment type="caution">
    <text evidence="1">The sequence shown here is derived from an EMBL/GenBank/DDBJ whole genome shotgun (WGS) entry which is preliminary data.</text>
</comment>
<sequence>MVPLQPFASQSGIYLQDRKGQSVTSQKHTEQFHFITPNGQGLSSTSQELTSLLSTYPFASALHHQQALMHWAREIAENDGVITTGGCKWYKGATMPNDASEEFDEDASYPIQNLSACSPHSPEDAKFSYCMEDIDYLSSMLGIPWKLSKDKAFSFLPPFIGFIWDLPGYAVQLSEEKRTKYLQAILSWESKCMHTLDEVQKLYGKLLHASLIIPIGCAYLTNLKGMLGTFGQRPFVPRTPPSDTPADLKWWKDVLNSPNTISCAVPGPCIVYDFNAYSDASSGHGIGITIRSRWRAWELIPGWNRDGCNIGWAESIGFEFLIRTIITSNASRIYFKVYGDNCGVVEGWWKGHSRSRACNEVFKHIHQVAASAKCTILTRYVPSKENPADGPSQGIYPPPSLLLPKIPIPSELSSFIVDVSDHTIIAKCLCADSSQLFHPVVKNYIEPESQQPKDRLYLWTPTSSRSQHDAEGQIVPLAAADVRRIQDVIIHVKAIPEDQRAPASQILISSFISCMAGNYSGKTISNYVHRVHAWHVLHGAAWTLVDAEIDTLLKTASSLTPASSKRNKREPYTIDLIIAIHNQLNLTRTGEFTVSHLNAFDASIHVKPSDVSTIQDRQSLITTNFHLPRTKSAPEGESVFWAKQLGPSDPQEAFLTHLQVNNPPTGGALFAY</sequence>